<keyword evidence="7 8" id="KW-0472">Membrane</keyword>
<dbReference type="GO" id="GO:0140359">
    <property type="term" value="F:ABC-type transporter activity"/>
    <property type="evidence" value="ECO:0007669"/>
    <property type="project" value="InterPro"/>
</dbReference>
<evidence type="ECO:0000256" key="8">
    <source>
        <dbReference type="SAM" id="Phobius"/>
    </source>
</evidence>
<dbReference type="Pfam" id="PF12698">
    <property type="entry name" value="ABC2_membrane_3"/>
    <property type="match status" value="1"/>
</dbReference>
<keyword evidence="4" id="KW-1003">Cell membrane</keyword>
<evidence type="ECO:0000256" key="4">
    <source>
        <dbReference type="ARBA" id="ARBA00022475"/>
    </source>
</evidence>
<dbReference type="GO" id="GO:0005886">
    <property type="term" value="C:plasma membrane"/>
    <property type="evidence" value="ECO:0007669"/>
    <property type="project" value="UniProtKB-SubCell"/>
</dbReference>
<organism evidence="10 11">
    <name type="scientific">Reticulibacter mediterranei</name>
    <dbReference type="NCBI Taxonomy" id="2778369"/>
    <lineage>
        <taxon>Bacteria</taxon>
        <taxon>Bacillati</taxon>
        <taxon>Chloroflexota</taxon>
        <taxon>Ktedonobacteria</taxon>
        <taxon>Ktedonobacterales</taxon>
        <taxon>Reticulibacteraceae</taxon>
        <taxon>Reticulibacter</taxon>
    </lineage>
</organism>
<evidence type="ECO:0000313" key="10">
    <source>
        <dbReference type="EMBL" id="GHO98285.1"/>
    </source>
</evidence>
<sequence>MGVLLLPTRKKRRSASKHITAAPFVLALQSALGACVGALRGMWSLAWLDLLLWRRMPIAIASALIPPIGMAIMLVVLSLTVTQEPVALVIQSQGAYSKRMAEIIEADTDAYYLSETTMEEAQRQLTDQEIAAIIVIPPDFDQKATNHAAQLRLILNNVDIDFADDIRRSVERSVGQFDAPVLALEDEEQGAAPAKPEQEAPNPYHIGIDEHDLRETNVDFLSYQVLPVFVLLVLNTGLLGTALLCAQDVERGTGKHLALAPVPAWMLVAGRLLGGLIASLVALIPAVGLCLLAGFISPPADHWGALAALFVATAVCAAGIGAIVGTLLRGTRNIVMASSVLATYLFFLGGGFTTIAFLPQWLRNISAFNPIRYSIDGMRQALFYPDLSGFSTDMTVLIGTAIVAILVGSVVVRRSWS</sequence>
<feature type="transmembrane region" description="Helical" evidence="8">
    <location>
        <begin position="303"/>
        <end position="328"/>
    </location>
</feature>
<evidence type="ECO:0000259" key="9">
    <source>
        <dbReference type="PROSITE" id="PS51012"/>
    </source>
</evidence>
<reference evidence="10" key="1">
    <citation type="submission" date="2020-10" db="EMBL/GenBank/DDBJ databases">
        <title>Taxonomic study of unclassified bacteria belonging to the class Ktedonobacteria.</title>
        <authorList>
            <person name="Yabe S."/>
            <person name="Wang C.M."/>
            <person name="Zheng Y."/>
            <person name="Sakai Y."/>
            <person name="Cavaletti L."/>
            <person name="Monciardini P."/>
            <person name="Donadio S."/>
        </authorList>
    </citation>
    <scope>NUCLEOTIDE SEQUENCE</scope>
    <source>
        <strain evidence="10">ID150040</strain>
    </source>
</reference>
<proteinExistence type="inferred from homology"/>
<dbReference type="Proteomes" id="UP000597444">
    <property type="component" value="Unassembled WGS sequence"/>
</dbReference>
<feature type="transmembrane region" description="Helical" evidence="8">
    <location>
        <begin position="272"/>
        <end position="297"/>
    </location>
</feature>
<feature type="transmembrane region" description="Helical" evidence="8">
    <location>
        <begin position="340"/>
        <end position="362"/>
    </location>
</feature>
<feature type="transmembrane region" description="Helical" evidence="8">
    <location>
        <begin position="394"/>
        <end position="412"/>
    </location>
</feature>
<evidence type="ECO:0000256" key="1">
    <source>
        <dbReference type="ARBA" id="ARBA00004651"/>
    </source>
</evidence>
<dbReference type="Gene3D" id="3.40.1710.10">
    <property type="entry name" value="abc type-2 transporter like domain"/>
    <property type="match status" value="1"/>
</dbReference>
<gene>
    <name evidence="10" type="ORF">KSF_083330</name>
</gene>
<comment type="similarity">
    <text evidence="2">Belongs to the ABC-2 integral membrane protein family.</text>
</comment>
<dbReference type="PANTHER" id="PTHR30294:SF29">
    <property type="entry name" value="MULTIDRUG ABC TRANSPORTER PERMEASE YBHS-RELATED"/>
    <property type="match status" value="1"/>
</dbReference>
<evidence type="ECO:0000256" key="2">
    <source>
        <dbReference type="ARBA" id="ARBA00007783"/>
    </source>
</evidence>
<dbReference type="InterPro" id="IPR013525">
    <property type="entry name" value="ABC2_TM"/>
</dbReference>
<evidence type="ECO:0000256" key="6">
    <source>
        <dbReference type="ARBA" id="ARBA00022989"/>
    </source>
</evidence>
<dbReference type="InterPro" id="IPR047817">
    <property type="entry name" value="ABC2_TM_bact-type"/>
</dbReference>
<keyword evidence="6 8" id="KW-1133">Transmembrane helix</keyword>
<evidence type="ECO:0000313" key="11">
    <source>
        <dbReference type="Proteomes" id="UP000597444"/>
    </source>
</evidence>
<evidence type="ECO:0000256" key="7">
    <source>
        <dbReference type="ARBA" id="ARBA00023136"/>
    </source>
</evidence>
<evidence type="ECO:0000256" key="3">
    <source>
        <dbReference type="ARBA" id="ARBA00022448"/>
    </source>
</evidence>
<keyword evidence="11" id="KW-1185">Reference proteome</keyword>
<keyword evidence="3" id="KW-0813">Transport</keyword>
<dbReference type="AlphaFoldDB" id="A0A8J3ITK1"/>
<feature type="transmembrane region" description="Helical" evidence="8">
    <location>
        <begin position="57"/>
        <end position="81"/>
    </location>
</feature>
<dbReference type="PROSITE" id="PS51012">
    <property type="entry name" value="ABC_TM2"/>
    <property type="match status" value="1"/>
</dbReference>
<keyword evidence="5 8" id="KW-0812">Transmembrane</keyword>
<dbReference type="PANTHER" id="PTHR30294">
    <property type="entry name" value="MEMBRANE COMPONENT OF ABC TRANSPORTER YHHJ-RELATED"/>
    <property type="match status" value="1"/>
</dbReference>
<dbReference type="EMBL" id="BNJK01000002">
    <property type="protein sequence ID" value="GHO98285.1"/>
    <property type="molecule type" value="Genomic_DNA"/>
</dbReference>
<evidence type="ECO:0000256" key="5">
    <source>
        <dbReference type="ARBA" id="ARBA00022692"/>
    </source>
</evidence>
<accession>A0A8J3ITK1</accession>
<protein>
    <recommendedName>
        <fullName evidence="9">ABC transmembrane type-2 domain-containing protein</fullName>
    </recommendedName>
</protein>
<name>A0A8J3ITK1_9CHLR</name>
<feature type="domain" description="ABC transmembrane type-2" evidence="9">
    <location>
        <begin position="171"/>
        <end position="415"/>
    </location>
</feature>
<dbReference type="RefSeq" id="WP_220209041.1">
    <property type="nucleotide sequence ID" value="NZ_BNJK01000002.1"/>
</dbReference>
<comment type="subcellular location">
    <subcellularLocation>
        <location evidence="1">Cell membrane</location>
        <topology evidence="1">Multi-pass membrane protein</topology>
    </subcellularLocation>
</comment>
<dbReference type="InterPro" id="IPR051449">
    <property type="entry name" value="ABC-2_transporter_component"/>
</dbReference>
<comment type="caution">
    <text evidence="10">The sequence shown here is derived from an EMBL/GenBank/DDBJ whole genome shotgun (WGS) entry which is preliminary data.</text>
</comment>